<keyword evidence="1" id="KW-0812">Transmembrane</keyword>
<protein>
    <submittedName>
        <fullName evidence="2">Uncharacterized protein</fullName>
    </submittedName>
</protein>
<evidence type="ECO:0000256" key="1">
    <source>
        <dbReference type="SAM" id="Phobius"/>
    </source>
</evidence>
<dbReference type="RefSeq" id="WP_089398613.1">
    <property type="nucleotide sequence ID" value="NZ_FZOT01000003.1"/>
</dbReference>
<keyword evidence="1" id="KW-1133">Transmembrane helix</keyword>
<evidence type="ECO:0000313" key="3">
    <source>
        <dbReference type="Proteomes" id="UP000198284"/>
    </source>
</evidence>
<gene>
    <name evidence="2" type="ORF">SAMN06265795_103104</name>
</gene>
<feature type="transmembrane region" description="Helical" evidence="1">
    <location>
        <begin position="101"/>
        <end position="125"/>
    </location>
</feature>
<accession>A0A239F0H5</accession>
<dbReference type="Proteomes" id="UP000198284">
    <property type="component" value="Unassembled WGS sequence"/>
</dbReference>
<name>A0A239F0H5_9BURK</name>
<feature type="transmembrane region" description="Helical" evidence="1">
    <location>
        <begin position="131"/>
        <end position="151"/>
    </location>
</feature>
<dbReference type="AlphaFoldDB" id="A0A239F0H5"/>
<proteinExistence type="predicted"/>
<keyword evidence="3" id="KW-1185">Reference proteome</keyword>
<reference evidence="2 3" key="1">
    <citation type="submission" date="2017-06" db="EMBL/GenBank/DDBJ databases">
        <authorList>
            <person name="Kim H.J."/>
            <person name="Triplett B.A."/>
        </authorList>
    </citation>
    <scope>NUCLEOTIDE SEQUENCE [LARGE SCALE GENOMIC DNA]</scope>
    <source>
        <strain evidence="2 3">U15</strain>
    </source>
</reference>
<evidence type="ECO:0000313" key="2">
    <source>
        <dbReference type="EMBL" id="SNS50201.1"/>
    </source>
</evidence>
<organism evidence="2 3">
    <name type="scientific">Noviherbaspirillum humi</name>
    <dbReference type="NCBI Taxonomy" id="1688639"/>
    <lineage>
        <taxon>Bacteria</taxon>
        <taxon>Pseudomonadati</taxon>
        <taxon>Pseudomonadota</taxon>
        <taxon>Betaproteobacteria</taxon>
        <taxon>Burkholderiales</taxon>
        <taxon>Oxalobacteraceae</taxon>
        <taxon>Noviherbaspirillum</taxon>
    </lineage>
</organism>
<keyword evidence="1" id="KW-0472">Membrane</keyword>
<feature type="transmembrane region" description="Helical" evidence="1">
    <location>
        <begin position="47"/>
        <end position="64"/>
    </location>
</feature>
<sequence>MELKQPVSQQRMFCRLLFSVFAKFLALLYVVSIGGVLVAALHAMGLRWTWGAVAVCAFLLLLGYRRASLAMLILAMPLREPGAAPSPSPSARQLRLPALSLLRLGLAIATAAGVIAYVLSLPLMLAGVFHVFHMSWLASFALSAAVIVFLVRRRRIGFAR</sequence>
<feature type="transmembrane region" description="Helical" evidence="1">
    <location>
        <begin position="12"/>
        <end position="41"/>
    </location>
</feature>
<dbReference type="EMBL" id="FZOT01000003">
    <property type="protein sequence ID" value="SNS50201.1"/>
    <property type="molecule type" value="Genomic_DNA"/>
</dbReference>